<protein>
    <submittedName>
        <fullName evidence="1">Uncharacterized protein</fullName>
    </submittedName>
</protein>
<dbReference type="EMBL" id="CP013569">
    <property type="protein sequence ID" value="ANL87087.1"/>
    <property type="molecule type" value="Genomic_DNA"/>
</dbReference>
<organism evidence="1 2">
    <name type="scientific">Rhizobium phaseoli</name>
    <dbReference type="NCBI Taxonomy" id="396"/>
    <lineage>
        <taxon>Bacteria</taxon>
        <taxon>Pseudomonadati</taxon>
        <taxon>Pseudomonadota</taxon>
        <taxon>Alphaproteobacteria</taxon>
        <taxon>Hyphomicrobiales</taxon>
        <taxon>Rhizobiaceae</taxon>
        <taxon>Rhizobium/Agrobacterium group</taxon>
        <taxon>Rhizobium</taxon>
    </lineage>
</organism>
<evidence type="ECO:0000313" key="2">
    <source>
        <dbReference type="Proteomes" id="UP000078551"/>
    </source>
</evidence>
<evidence type="ECO:0000313" key="1">
    <source>
        <dbReference type="EMBL" id="ANL87087.1"/>
    </source>
</evidence>
<sequence length="136" mass="15081">MREGRLDRSLRAETEVGQRHASFSAASIALPRMRKQAGKPLDSRPATALGCRLEGVTSYNELRKTIANALIKAGYLDDESSVGQASGGELYVRLRDQVFKIGVEEIDAISEHPNALQEAERFMATLPHPYDKNKIR</sequence>
<geneLocation type="plasmid" evidence="1 2">
    <name>pRphaN771a</name>
</geneLocation>
<keyword evidence="1" id="KW-0614">Plasmid</keyword>
<proteinExistence type="predicted"/>
<gene>
    <name evidence="1" type="ORF">AMC81_PA00064</name>
</gene>
<accession>A0ABN4QV69</accession>
<reference evidence="1 2" key="1">
    <citation type="submission" date="2015-11" db="EMBL/GenBank/DDBJ databases">
        <title>The limits of bacterial species coexistence and the symbiotic plasmid transference in sympatric Rhizobium populations.</title>
        <authorList>
            <person name="Perez-Carrascal O.M."/>
            <person name="VanInsberghe D."/>
            <person name="Juarez S."/>
            <person name="Polz M.F."/>
            <person name="Vinuesa P."/>
            <person name="Gonzalez V."/>
        </authorList>
    </citation>
    <scope>NUCLEOTIDE SEQUENCE [LARGE SCALE GENOMIC DNA]</scope>
    <source>
        <strain evidence="1 2">N771</strain>
        <plasmid evidence="1 2">pRphaN771a</plasmid>
    </source>
</reference>
<keyword evidence="2" id="KW-1185">Reference proteome</keyword>
<dbReference type="Proteomes" id="UP000078551">
    <property type="component" value="Plasmid pRphaN771a"/>
</dbReference>
<name>A0ABN4QV69_9HYPH</name>